<evidence type="ECO:0000256" key="2">
    <source>
        <dbReference type="ARBA" id="ARBA00022448"/>
    </source>
</evidence>
<proteinExistence type="inferred from homology"/>
<dbReference type="GO" id="GO:0030001">
    <property type="term" value="P:metal ion transport"/>
    <property type="evidence" value="ECO:0007669"/>
    <property type="project" value="InterPro"/>
</dbReference>
<dbReference type="AlphaFoldDB" id="A0A381VIJ7"/>
<protein>
    <recommendedName>
        <fullName evidence="5">Zinc ABC transporter substrate-binding protein</fullName>
    </recommendedName>
</protein>
<keyword evidence="2" id="KW-0813">Transport</keyword>
<dbReference type="PANTHER" id="PTHR42953:SF3">
    <property type="entry name" value="HIGH-AFFINITY ZINC UPTAKE SYSTEM PROTEIN ZNUA"/>
    <property type="match status" value="1"/>
</dbReference>
<accession>A0A381VIJ7</accession>
<reference evidence="4" key="1">
    <citation type="submission" date="2018-05" db="EMBL/GenBank/DDBJ databases">
        <authorList>
            <person name="Lanie J.A."/>
            <person name="Ng W.-L."/>
            <person name="Kazmierczak K.M."/>
            <person name="Andrzejewski T.M."/>
            <person name="Davidsen T.M."/>
            <person name="Wayne K.J."/>
            <person name="Tettelin H."/>
            <person name="Glass J.I."/>
            <person name="Rusch D."/>
            <person name="Podicherti R."/>
            <person name="Tsui H.-C.T."/>
            <person name="Winkler M.E."/>
        </authorList>
    </citation>
    <scope>NUCLEOTIDE SEQUENCE</scope>
</reference>
<evidence type="ECO:0000256" key="3">
    <source>
        <dbReference type="ARBA" id="ARBA00022729"/>
    </source>
</evidence>
<dbReference type="GO" id="GO:0046872">
    <property type="term" value="F:metal ion binding"/>
    <property type="evidence" value="ECO:0007669"/>
    <property type="project" value="InterPro"/>
</dbReference>
<evidence type="ECO:0000256" key="1">
    <source>
        <dbReference type="ARBA" id="ARBA00011028"/>
    </source>
</evidence>
<evidence type="ECO:0008006" key="5">
    <source>
        <dbReference type="Google" id="ProtNLM"/>
    </source>
</evidence>
<evidence type="ECO:0000313" key="4">
    <source>
        <dbReference type="EMBL" id="SVA40179.1"/>
    </source>
</evidence>
<organism evidence="4">
    <name type="scientific">marine metagenome</name>
    <dbReference type="NCBI Taxonomy" id="408172"/>
    <lineage>
        <taxon>unclassified sequences</taxon>
        <taxon>metagenomes</taxon>
        <taxon>ecological metagenomes</taxon>
    </lineage>
</organism>
<dbReference type="SUPFAM" id="SSF53807">
    <property type="entry name" value="Helical backbone' metal receptor"/>
    <property type="match status" value="1"/>
</dbReference>
<keyword evidence="3" id="KW-0732">Signal</keyword>
<dbReference type="Pfam" id="PF01297">
    <property type="entry name" value="ZnuA"/>
    <property type="match status" value="1"/>
</dbReference>
<dbReference type="PANTHER" id="PTHR42953">
    <property type="entry name" value="HIGH-AFFINITY ZINC UPTAKE SYSTEM PROTEIN ZNUA-RELATED"/>
    <property type="match status" value="1"/>
</dbReference>
<dbReference type="EMBL" id="UINC01008940">
    <property type="protein sequence ID" value="SVA40179.1"/>
    <property type="molecule type" value="Genomic_DNA"/>
</dbReference>
<gene>
    <name evidence="4" type="ORF">METZ01_LOCUS93033</name>
</gene>
<sequence length="297" mass="33965">MIRCLLVGLIFFISINTVSAQPATNVVVSIRPIHSIVSALMEGVSEPRLLLDSNESAHTFHLKPSQLKLLSNADLLITIGDSFESGLSKVIRNIDQNYRLNLSEIKELQIYDFRDHNEIEHDEHDEHDKDLHLWLDVGNVQIIAEKIKQKLIEINPSNKEKYNTNYLELKSKLNQLEEKIQFQLEPIKSTPFAIYADILQYFEKNFDLNKPVIIAPYHGARLSINRVIKAKNKMKNQKTRCLIYGSENTSKQINVLTEGLDIKAHSVDILGVKLEPGSEQYFDLMKEISNQLASCLE</sequence>
<dbReference type="Gene3D" id="3.40.50.1980">
    <property type="entry name" value="Nitrogenase molybdenum iron protein domain"/>
    <property type="match status" value="2"/>
</dbReference>
<dbReference type="InterPro" id="IPR006127">
    <property type="entry name" value="ZnuA-like"/>
</dbReference>
<comment type="similarity">
    <text evidence="1">Belongs to the bacterial solute-binding protein 9 family.</text>
</comment>
<name>A0A381VIJ7_9ZZZZ</name>
<dbReference type="InterPro" id="IPR050492">
    <property type="entry name" value="Bact_metal-bind_prot9"/>
</dbReference>